<dbReference type="STRING" id="490622.A0A395N800"/>
<name>A0A395N800_TRIAR</name>
<proteinExistence type="predicted"/>
<dbReference type="EMBL" id="PXOA01001212">
    <property type="protein sequence ID" value="RFU71803.1"/>
    <property type="molecule type" value="Genomic_DNA"/>
</dbReference>
<dbReference type="AlphaFoldDB" id="A0A395N800"/>
<evidence type="ECO:0000313" key="2">
    <source>
        <dbReference type="EMBL" id="RFU71803.1"/>
    </source>
</evidence>
<gene>
    <name evidence="2" type="ORF">TARUN_10459</name>
</gene>
<protein>
    <submittedName>
        <fullName evidence="2">Uncharacterized protein</fullName>
    </submittedName>
</protein>
<evidence type="ECO:0000313" key="3">
    <source>
        <dbReference type="Proteomes" id="UP000266272"/>
    </source>
</evidence>
<organism evidence="2 3">
    <name type="scientific">Trichoderma arundinaceum</name>
    <dbReference type="NCBI Taxonomy" id="490622"/>
    <lineage>
        <taxon>Eukaryota</taxon>
        <taxon>Fungi</taxon>
        <taxon>Dikarya</taxon>
        <taxon>Ascomycota</taxon>
        <taxon>Pezizomycotina</taxon>
        <taxon>Sordariomycetes</taxon>
        <taxon>Hypocreomycetidae</taxon>
        <taxon>Hypocreales</taxon>
        <taxon>Hypocreaceae</taxon>
        <taxon>Trichoderma</taxon>
    </lineage>
</organism>
<dbReference type="Proteomes" id="UP000266272">
    <property type="component" value="Unassembled WGS sequence"/>
</dbReference>
<sequence length="175" mass="20007">KHRCVSHPPLLRLLSHTQLNTPTTAQIAVTRRQTDMSNPEPPRRRFVPVPIETTFQSYRKNVYDYTSHHRIGPNPELTPEPSPRSPSAQFPLEVQPSDESLSSSHDRRRFAPQLIETSRRSRRVGEPGPATRPADKTDITPYTNHIYSAKPKSNRRQHGHAGGEDEPQRQAQRPF</sequence>
<reference evidence="2 3" key="1">
    <citation type="journal article" date="2018" name="PLoS Pathog.">
        <title>Evolution of structural diversity of trichothecenes, a family of toxins produced by plant pathogenic and entomopathogenic fungi.</title>
        <authorList>
            <person name="Proctor R.H."/>
            <person name="McCormick S.P."/>
            <person name="Kim H.S."/>
            <person name="Cardoza R.E."/>
            <person name="Stanley A.M."/>
            <person name="Lindo L."/>
            <person name="Kelly A."/>
            <person name="Brown D.W."/>
            <person name="Lee T."/>
            <person name="Vaughan M.M."/>
            <person name="Alexander N.J."/>
            <person name="Busman M."/>
            <person name="Gutierrez S."/>
        </authorList>
    </citation>
    <scope>NUCLEOTIDE SEQUENCE [LARGE SCALE GENOMIC DNA]</scope>
    <source>
        <strain evidence="2 3">IBT 40837</strain>
    </source>
</reference>
<keyword evidence="3" id="KW-1185">Reference proteome</keyword>
<dbReference type="OrthoDB" id="4716584at2759"/>
<accession>A0A395N800</accession>
<comment type="caution">
    <text evidence="2">The sequence shown here is derived from an EMBL/GenBank/DDBJ whole genome shotgun (WGS) entry which is preliminary data.</text>
</comment>
<feature type="non-terminal residue" evidence="2">
    <location>
        <position position="175"/>
    </location>
</feature>
<feature type="region of interest" description="Disordered" evidence="1">
    <location>
        <begin position="66"/>
        <end position="175"/>
    </location>
</feature>
<feature type="non-terminal residue" evidence="2">
    <location>
        <position position="1"/>
    </location>
</feature>
<evidence type="ECO:0000256" key="1">
    <source>
        <dbReference type="SAM" id="MobiDB-lite"/>
    </source>
</evidence>